<keyword evidence="6" id="KW-0808">Transferase</keyword>
<comment type="subcellular location">
    <subcellularLocation>
        <location evidence="1">Endomembrane system</location>
        <topology evidence="1">Multi-pass membrane protein</topology>
    </subcellularLocation>
</comment>
<name>A0ABW4LB18_9MICO</name>
<evidence type="ECO:0000256" key="5">
    <source>
        <dbReference type="SAM" id="Phobius"/>
    </source>
</evidence>
<dbReference type="EC" id="2.1.1.100" evidence="6"/>
<keyword evidence="3 5" id="KW-1133">Transmembrane helix</keyword>
<keyword evidence="6" id="KW-0489">Methyltransferase</keyword>
<evidence type="ECO:0000313" key="7">
    <source>
        <dbReference type="Proteomes" id="UP001597347"/>
    </source>
</evidence>
<evidence type="ECO:0000256" key="1">
    <source>
        <dbReference type="ARBA" id="ARBA00004127"/>
    </source>
</evidence>
<dbReference type="EC" id="2.1.1.334" evidence="6"/>
<dbReference type="EMBL" id="JBHUEA010000002">
    <property type="protein sequence ID" value="MFD1720319.1"/>
    <property type="molecule type" value="Genomic_DNA"/>
</dbReference>
<keyword evidence="4 5" id="KW-0472">Membrane</keyword>
<dbReference type="Gene3D" id="1.20.120.1630">
    <property type="match status" value="1"/>
</dbReference>
<feature type="transmembrane region" description="Helical" evidence="5">
    <location>
        <begin position="141"/>
        <end position="168"/>
    </location>
</feature>
<evidence type="ECO:0000313" key="6">
    <source>
        <dbReference type="EMBL" id="MFD1720319.1"/>
    </source>
</evidence>
<dbReference type="GO" id="GO:0004671">
    <property type="term" value="F:protein C-terminal S-isoprenylcysteine carboxyl O-methyltransferase activity"/>
    <property type="evidence" value="ECO:0007669"/>
    <property type="project" value="UniProtKB-EC"/>
</dbReference>
<accession>A0ABW4LB18</accession>
<protein>
    <submittedName>
        <fullName evidence="6">Methyltransferase family protein</fullName>
        <ecNumber evidence="6">2.1.1.100</ecNumber>
        <ecNumber evidence="6">2.1.1.334</ecNumber>
    </submittedName>
</protein>
<dbReference type="Proteomes" id="UP001597347">
    <property type="component" value="Unassembled WGS sequence"/>
</dbReference>
<comment type="caution">
    <text evidence="6">The sequence shown here is derived from an EMBL/GenBank/DDBJ whole genome shotgun (WGS) entry which is preliminary data.</text>
</comment>
<feature type="transmembrane region" description="Helical" evidence="5">
    <location>
        <begin position="92"/>
        <end position="114"/>
    </location>
</feature>
<reference evidence="7" key="1">
    <citation type="journal article" date="2019" name="Int. J. Syst. Evol. Microbiol.">
        <title>The Global Catalogue of Microorganisms (GCM) 10K type strain sequencing project: providing services to taxonomists for standard genome sequencing and annotation.</title>
        <authorList>
            <consortium name="The Broad Institute Genomics Platform"/>
            <consortium name="The Broad Institute Genome Sequencing Center for Infectious Disease"/>
            <person name="Wu L."/>
            <person name="Ma J."/>
        </authorList>
    </citation>
    <scope>NUCLEOTIDE SEQUENCE [LARGE SCALE GENOMIC DNA]</scope>
    <source>
        <strain evidence="7">CGMCC 1.12471</strain>
    </source>
</reference>
<gene>
    <name evidence="6" type="ORF">ACFSBI_02055</name>
</gene>
<keyword evidence="2 5" id="KW-0812">Transmembrane</keyword>
<feature type="transmembrane region" description="Helical" evidence="5">
    <location>
        <begin position="52"/>
        <end position="85"/>
    </location>
</feature>
<feature type="transmembrane region" description="Helical" evidence="5">
    <location>
        <begin position="12"/>
        <end position="32"/>
    </location>
</feature>
<dbReference type="GO" id="GO:0032259">
    <property type="term" value="P:methylation"/>
    <property type="evidence" value="ECO:0007669"/>
    <property type="project" value="UniProtKB-KW"/>
</dbReference>
<feature type="transmembrane region" description="Helical" evidence="5">
    <location>
        <begin position="180"/>
        <end position="203"/>
    </location>
</feature>
<keyword evidence="7" id="KW-1185">Reference proteome</keyword>
<dbReference type="InterPro" id="IPR007318">
    <property type="entry name" value="Phopholipid_MeTrfase"/>
</dbReference>
<evidence type="ECO:0000256" key="3">
    <source>
        <dbReference type="ARBA" id="ARBA00022989"/>
    </source>
</evidence>
<feature type="transmembrane region" description="Helical" evidence="5">
    <location>
        <begin position="242"/>
        <end position="268"/>
    </location>
</feature>
<sequence length="309" mass="32000">MPRTPTLGRAYFALQAAMGAAWWIAVAVLPPVRLATLGDLAPLPVALLDVPLFVVGSLLAASGLLVAARVATGWTCLVALLLVGYSTVTGQAGAGAVLMVAAAGGSVTALLALLDRGVPVSLLLRGPFRFRPARAGRRRSAYLAATLAQAALFWGVLLIGVPTLLLLLEQRWALHASWGGGIPVGAALLVAATALGVAAAAAMSLRGEGTPLPAATANRLVVAGPYRVVRNPMAVAGVLQGLAVGAMLSSWFVVLYALAGAVLWHVLIRPPEEADLQRRFGTAYLRYRAHVRCWVPAIRPDGGARRTAP</sequence>
<proteinExistence type="predicted"/>
<organism evidence="6 7">
    <name type="scientific">Amnibacterium endophyticum</name>
    <dbReference type="NCBI Taxonomy" id="2109337"/>
    <lineage>
        <taxon>Bacteria</taxon>
        <taxon>Bacillati</taxon>
        <taxon>Actinomycetota</taxon>
        <taxon>Actinomycetes</taxon>
        <taxon>Micrococcales</taxon>
        <taxon>Microbacteriaceae</taxon>
        <taxon>Amnibacterium</taxon>
    </lineage>
</organism>
<dbReference type="Pfam" id="PF04191">
    <property type="entry name" value="PEMT"/>
    <property type="match status" value="1"/>
</dbReference>
<evidence type="ECO:0000256" key="2">
    <source>
        <dbReference type="ARBA" id="ARBA00022692"/>
    </source>
</evidence>
<evidence type="ECO:0000256" key="4">
    <source>
        <dbReference type="ARBA" id="ARBA00023136"/>
    </source>
</evidence>
<dbReference type="RefSeq" id="WP_377931521.1">
    <property type="nucleotide sequence ID" value="NZ_JBHUEA010000002.1"/>
</dbReference>